<evidence type="ECO:0000256" key="1">
    <source>
        <dbReference type="SAM" id="MobiDB-lite"/>
    </source>
</evidence>
<dbReference type="Proteomes" id="UP000269221">
    <property type="component" value="Unassembled WGS sequence"/>
</dbReference>
<name>A0A3M0K030_HIRRU</name>
<dbReference type="AlphaFoldDB" id="A0A3M0K030"/>
<evidence type="ECO:0000313" key="3">
    <source>
        <dbReference type="Proteomes" id="UP000269221"/>
    </source>
</evidence>
<accession>A0A3M0K030</accession>
<sequence>MERRGEERRGEERRGERREREERRGEERGEERRGEERRGEERRGEERRGEERRGEERRGEERRERGEERRGEERRGEERRGEEREERRGEERRGEERRGERRIDCFCWKGRTMATPSDFLTSSGLTMVQPGTKALPKILLNTNRLGAWTKSLESLFQCLTKLSVKKCFVMFHLTSSSAVFNHSHTITGSHGEELSTSLSTTPPQEAIDSNGVTPQPPFL</sequence>
<gene>
    <name evidence="2" type="ORF">DUI87_17905</name>
</gene>
<evidence type="ECO:0000313" key="2">
    <source>
        <dbReference type="EMBL" id="RMC04734.1"/>
    </source>
</evidence>
<feature type="region of interest" description="Disordered" evidence="1">
    <location>
        <begin position="1"/>
        <end position="94"/>
    </location>
</feature>
<keyword evidence="3" id="KW-1185">Reference proteome</keyword>
<dbReference type="EMBL" id="QRBI01000123">
    <property type="protein sequence ID" value="RMC04734.1"/>
    <property type="molecule type" value="Genomic_DNA"/>
</dbReference>
<feature type="region of interest" description="Disordered" evidence="1">
    <location>
        <begin position="190"/>
        <end position="219"/>
    </location>
</feature>
<reference evidence="2 3" key="1">
    <citation type="submission" date="2018-07" db="EMBL/GenBank/DDBJ databases">
        <title>A high quality draft genome assembly of the barn swallow (H. rustica rustica).</title>
        <authorList>
            <person name="Formenti G."/>
            <person name="Chiara M."/>
            <person name="Poveda L."/>
            <person name="Francoijs K.-J."/>
            <person name="Bonisoli-Alquati A."/>
            <person name="Canova L."/>
            <person name="Gianfranceschi L."/>
            <person name="Horner D.S."/>
            <person name="Saino N."/>
        </authorList>
    </citation>
    <scope>NUCLEOTIDE SEQUENCE [LARGE SCALE GENOMIC DNA]</scope>
    <source>
        <strain evidence="2">Chelidonia</strain>
        <tissue evidence="2">Blood</tissue>
    </source>
</reference>
<feature type="compositionally biased region" description="Polar residues" evidence="1">
    <location>
        <begin position="190"/>
        <end position="203"/>
    </location>
</feature>
<protein>
    <submittedName>
        <fullName evidence="2">Uncharacterized protein</fullName>
    </submittedName>
</protein>
<proteinExistence type="predicted"/>
<comment type="caution">
    <text evidence="2">The sequence shown here is derived from an EMBL/GenBank/DDBJ whole genome shotgun (WGS) entry which is preliminary data.</text>
</comment>
<organism evidence="2 3">
    <name type="scientific">Hirundo rustica rustica</name>
    <dbReference type="NCBI Taxonomy" id="333673"/>
    <lineage>
        <taxon>Eukaryota</taxon>
        <taxon>Metazoa</taxon>
        <taxon>Chordata</taxon>
        <taxon>Craniata</taxon>
        <taxon>Vertebrata</taxon>
        <taxon>Euteleostomi</taxon>
        <taxon>Archelosauria</taxon>
        <taxon>Archosauria</taxon>
        <taxon>Dinosauria</taxon>
        <taxon>Saurischia</taxon>
        <taxon>Theropoda</taxon>
        <taxon>Coelurosauria</taxon>
        <taxon>Aves</taxon>
        <taxon>Neognathae</taxon>
        <taxon>Neoaves</taxon>
        <taxon>Telluraves</taxon>
        <taxon>Australaves</taxon>
        <taxon>Passeriformes</taxon>
        <taxon>Sylvioidea</taxon>
        <taxon>Hirundinidae</taxon>
        <taxon>Hirundo</taxon>
    </lineage>
</organism>